<keyword evidence="3" id="KW-1185">Reference proteome</keyword>
<organism evidence="2 3">
    <name type="scientific">Rhodopirellula maiorica SM1</name>
    <dbReference type="NCBI Taxonomy" id="1265738"/>
    <lineage>
        <taxon>Bacteria</taxon>
        <taxon>Pseudomonadati</taxon>
        <taxon>Planctomycetota</taxon>
        <taxon>Planctomycetia</taxon>
        <taxon>Pirellulales</taxon>
        <taxon>Pirellulaceae</taxon>
        <taxon>Novipirellula</taxon>
    </lineage>
</organism>
<gene>
    <name evidence="2" type="ORF">RMSM_03561</name>
</gene>
<reference evidence="2 3" key="1">
    <citation type="journal article" date="2013" name="Mar. Genomics">
        <title>Expression of sulfatases in Rhodopirellula baltica and the diversity of sulfatases in the genus Rhodopirellula.</title>
        <authorList>
            <person name="Wegner C.E."/>
            <person name="Richter-Heitmann T."/>
            <person name="Klindworth A."/>
            <person name="Klockow C."/>
            <person name="Richter M."/>
            <person name="Achstetter T."/>
            <person name="Glockner F.O."/>
            <person name="Harder J."/>
        </authorList>
    </citation>
    <scope>NUCLEOTIDE SEQUENCE [LARGE SCALE GENOMIC DNA]</scope>
    <source>
        <strain evidence="2 3">SM1</strain>
    </source>
</reference>
<name>M5RJP9_9BACT</name>
<sequence>MATKTPNGAVKVYLWTIWCAHEDRQTRSGANGRVGIDRCRIPSGASTPLHSEKTF</sequence>
<feature type="region of interest" description="Disordered" evidence="1">
    <location>
        <begin position="27"/>
        <end position="55"/>
    </location>
</feature>
<protein>
    <submittedName>
        <fullName evidence="2">Uncharacterized protein</fullName>
    </submittedName>
</protein>
<accession>M5RJP9</accession>
<dbReference type="EMBL" id="ANOG01000512">
    <property type="protein sequence ID" value="EMI19530.1"/>
    <property type="molecule type" value="Genomic_DNA"/>
</dbReference>
<proteinExistence type="predicted"/>
<evidence type="ECO:0000256" key="1">
    <source>
        <dbReference type="SAM" id="MobiDB-lite"/>
    </source>
</evidence>
<dbReference type="Proteomes" id="UP000011991">
    <property type="component" value="Unassembled WGS sequence"/>
</dbReference>
<dbReference type="AlphaFoldDB" id="M5RJP9"/>
<evidence type="ECO:0000313" key="3">
    <source>
        <dbReference type="Proteomes" id="UP000011991"/>
    </source>
</evidence>
<evidence type="ECO:0000313" key="2">
    <source>
        <dbReference type="EMBL" id="EMI19530.1"/>
    </source>
</evidence>
<comment type="caution">
    <text evidence="2">The sequence shown here is derived from an EMBL/GenBank/DDBJ whole genome shotgun (WGS) entry which is preliminary data.</text>
</comment>